<dbReference type="AlphaFoldDB" id="A0A2T0SZD7"/>
<dbReference type="InterPro" id="IPR036271">
    <property type="entry name" value="Tet_transcr_reg_TetR-rel_C_sf"/>
</dbReference>
<accession>A0A2T0SZD7</accession>
<dbReference type="SUPFAM" id="SSF46689">
    <property type="entry name" value="Homeodomain-like"/>
    <property type="match status" value="1"/>
</dbReference>
<dbReference type="InterPro" id="IPR001647">
    <property type="entry name" value="HTH_TetR"/>
</dbReference>
<dbReference type="PROSITE" id="PS50977">
    <property type="entry name" value="HTH_TETR_2"/>
    <property type="match status" value="1"/>
</dbReference>
<dbReference type="Pfam" id="PF16925">
    <property type="entry name" value="TetR_C_13"/>
    <property type="match status" value="1"/>
</dbReference>
<keyword evidence="1" id="KW-0805">Transcription regulation</keyword>
<keyword evidence="7" id="KW-1185">Reference proteome</keyword>
<keyword evidence="2 4" id="KW-0238">DNA-binding</keyword>
<dbReference type="PANTHER" id="PTHR47506:SF1">
    <property type="entry name" value="HTH-TYPE TRANSCRIPTIONAL REGULATOR YJDC"/>
    <property type="match status" value="1"/>
</dbReference>
<name>A0A2T0SZD7_9PSEU</name>
<evidence type="ECO:0000259" key="5">
    <source>
        <dbReference type="PROSITE" id="PS50977"/>
    </source>
</evidence>
<dbReference type="EMBL" id="PVTF01000008">
    <property type="protein sequence ID" value="PRY38780.1"/>
    <property type="molecule type" value="Genomic_DNA"/>
</dbReference>
<proteinExistence type="predicted"/>
<protein>
    <submittedName>
        <fullName evidence="6">TetR family transcriptional regulator</fullName>
    </submittedName>
</protein>
<evidence type="ECO:0000256" key="4">
    <source>
        <dbReference type="PROSITE-ProRule" id="PRU00335"/>
    </source>
</evidence>
<feature type="domain" description="HTH tetR-type" evidence="5">
    <location>
        <begin position="1"/>
        <end position="50"/>
    </location>
</feature>
<dbReference type="Pfam" id="PF00440">
    <property type="entry name" value="TetR_N"/>
    <property type="match status" value="1"/>
</dbReference>
<gene>
    <name evidence="6" type="ORF">CLV43_108180</name>
</gene>
<dbReference type="Proteomes" id="UP000239494">
    <property type="component" value="Unassembled WGS sequence"/>
</dbReference>
<dbReference type="InterPro" id="IPR011075">
    <property type="entry name" value="TetR_C"/>
</dbReference>
<dbReference type="PANTHER" id="PTHR47506">
    <property type="entry name" value="TRANSCRIPTIONAL REGULATORY PROTEIN"/>
    <property type="match status" value="1"/>
</dbReference>
<evidence type="ECO:0000256" key="3">
    <source>
        <dbReference type="ARBA" id="ARBA00023163"/>
    </source>
</evidence>
<dbReference type="Gene3D" id="1.10.357.10">
    <property type="entry name" value="Tetracycline Repressor, domain 2"/>
    <property type="match status" value="1"/>
</dbReference>
<reference evidence="6 7" key="1">
    <citation type="submission" date="2018-03" db="EMBL/GenBank/DDBJ databases">
        <title>Genomic Encyclopedia of Archaeal and Bacterial Type Strains, Phase II (KMG-II): from individual species to whole genera.</title>
        <authorList>
            <person name="Goeker M."/>
        </authorList>
    </citation>
    <scope>NUCLEOTIDE SEQUENCE [LARGE SCALE GENOMIC DNA]</scope>
    <source>
        <strain evidence="6 7">DSM 44720</strain>
    </source>
</reference>
<dbReference type="InterPro" id="IPR023772">
    <property type="entry name" value="DNA-bd_HTH_TetR-type_CS"/>
</dbReference>
<dbReference type="Gene3D" id="1.10.10.60">
    <property type="entry name" value="Homeodomain-like"/>
    <property type="match status" value="1"/>
</dbReference>
<keyword evidence="3" id="KW-0804">Transcription</keyword>
<organism evidence="6 7">
    <name type="scientific">Umezawaea tangerina</name>
    <dbReference type="NCBI Taxonomy" id="84725"/>
    <lineage>
        <taxon>Bacteria</taxon>
        <taxon>Bacillati</taxon>
        <taxon>Actinomycetota</taxon>
        <taxon>Actinomycetes</taxon>
        <taxon>Pseudonocardiales</taxon>
        <taxon>Pseudonocardiaceae</taxon>
        <taxon>Umezawaea</taxon>
    </lineage>
</organism>
<dbReference type="InterPro" id="IPR009057">
    <property type="entry name" value="Homeodomain-like_sf"/>
</dbReference>
<dbReference type="GO" id="GO:0003677">
    <property type="term" value="F:DNA binding"/>
    <property type="evidence" value="ECO:0007669"/>
    <property type="project" value="UniProtKB-UniRule"/>
</dbReference>
<dbReference type="SUPFAM" id="SSF48498">
    <property type="entry name" value="Tetracyclin repressor-like, C-terminal domain"/>
    <property type="match status" value="1"/>
</dbReference>
<sequence>MRLFWERGYEGASMAELTAVMEIGSPSLYAAFGSKEALFREAVELYRGTAGSLTGRALASGGTAREAVERALRDNAASYAEHGHPKGCLVVLAAFNCSNQAVRDHLADARRQGRDQIRQRLLRGVAEGDVPAGVDVDGLATFYTAVLSSLSLEARDGATARELGAVVDGAMAAWPERTPAP</sequence>
<dbReference type="PROSITE" id="PS01081">
    <property type="entry name" value="HTH_TETR_1"/>
    <property type="match status" value="1"/>
</dbReference>
<feature type="DNA-binding region" description="H-T-H motif" evidence="4">
    <location>
        <begin position="13"/>
        <end position="32"/>
    </location>
</feature>
<evidence type="ECO:0000256" key="2">
    <source>
        <dbReference type="ARBA" id="ARBA00023125"/>
    </source>
</evidence>
<comment type="caution">
    <text evidence="6">The sequence shown here is derived from an EMBL/GenBank/DDBJ whole genome shotgun (WGS) entry which is preliminary data.</text>
</comment>
<evidence type="ECO:0000313" key="6">
    <source>
        <dbReference type="EMBL" id="PRY38780.1"/>
    </source>
</evidence>
<evidence type="ECO:0000313" key="7">
    <source>
        <dbReference type="Proteomes" id="UP000239494"/>
    </source>
</evidence>
<evidence type="ECO:0000256" key="1">
    <source>
        <dbReference type="ARBA" id="ARBA00023015"/>
    </source>
</evidence>